<proteinExistence type="inferred from homology"/>
<dbReference type="EMBL" id="LWDX02048994">
    <property type="protein sequence ID" value="OEL21020.1"/>
    <property type="molecule type" value="Genomic_DNA"/>
</dbReference>
<evidence type="ECO:0000313" key="4">
    <source>
        <dbReference type="EMBL" id="OEL21020.1"/>
    </source>
</evidence>
<dbReference type="InterPro" id="IPR036354">
    <property type="entry name" value="Prot_inh_pot1_sf"/>
</dbReference>
<dbReference type="GO" id="GO:0009611">
    <property type="term" value="P:response to wounding"/>
    <property type="evidence" value="ECO:0007669"/>
    <property type="project" value="InterPro"/>
</dbReference>
<sequence length="68" mass="7416">MSDNSKVSWPELVGLPGEAAKEKILADRPDVQVFVMPEDSIVTADYNTKRVRVFVSKAGNVSKVPKIG</sequence>
<dbReference type="STRING" id="888268.A0A1E5V775"/>
<evidence type="ECO:0000256" key="2">
    <source>
        <dbReference type="ARBA" id="ARBA00022690"/>
    </source>
</evidence>
<accession>A0A1E5V775</accession>
<dbReference type="GO" id="GO:0004867">
    <property type="term" value="F:serine-type endopeptidase inhibitor activity"/>
    <property type="evidence" value="ECO:0007669"/>
    <property type="project" value="UniProtKB-KW"/>
</dbReference>
<keyword evidence="5" id="KW-1185">Reference proteome</keyword>
<dbReference type="PRINTS" id="PR00292">
    <property type="entry name" value="POTATOINHBTR"/>
</dbReference>
<dbReference type="Proteomes" id="UP000095767">
    <property type="component" value="Unassembled WGS sequence"/>
</dbReference>
<gene>
    <name evidence="4" type="ORF">BAE44_0017961</name>
</gene>
<name>A0A1E5V775_9POAL</name>
<keyword evidence="3" id="KW-0722">Serine protease inhibitor</keyword>
<protein>
    <recommendedName>
        <fullName evidence="6">Subtilisin inhibitor 1</fullName>
    </recommendedName>
</protein>
<reference evidence="4 5" key="1">
    <citation type="submission" date="2016-09" db="EMBL/GenBank/DDBJ databases">
        <title>The draft genome of Dichanthelium oligosanthes: A C3 panicoid grass species.</title>
        <authorList>
            <person name="Studer A.J."/>
            <person name="Schnable J.C."/>
            <person name="Brutnell T.P."/>
        </authorList>
    </citation>
    <scope>NUCLEOTIDE SEQUENCE [LARGE SCALE GENOMIC DNA]</scope>
    <source>
        <strain evidence="5">cv. Kellogg 1175</strain>
        <tissue evidence="4">Leaf</tissue>
    </source>
</reference>
<dbReference type="SUPFAM" id="SSF54654">
    <property type="entry name" value="CI-2 family of serine protease inhibitors"/>
    <property type="match status" value="1"/>
</dbReference>
<dbReference type="OrthoDB" id="599354at2759"/>
<dbReference type="Pfam" id="PF00280">
    <property type="entry name" value="potato_inhibit"/>
    <property type="match status" value="1"/>
</dbReference>
<keyword evidence="2" id="KW-0646">Protease inhibitor</keyword>
<dbReference type="AlphaFoldDB" id="A0A1E5V775"/>
<evidence type="ECO:0000256" key="3">
    <source>
        <dbReference type="ARBA" id="ARBA00022900"/>
    </source>
</evidence>
<dbReference type="PANTHER" id="PTHR33091:SF7">
    <property type="entry name" value="INHIBITOR I FAMILY PROTEIN"/>
    <property type="match status" value="1"/>
</dbReference>
<dbReference type="PROSITE" id="PS00285">
    <property type="entry name" value="POTATO_INHIBITOR"/>
    <property type="match status" value="1"/>
</dbReference>
<dbReference type="Gene3D" id="3.30.10.10">
    <property type="entry name" value="Trypsin Inhibitor V, subunit A"/>
    <property type="match status" value="1"/>
</dbReference>
<organism evidence="4 5">
    <name type="scientific">Dichanthelium oligosanthes</name>
    <dbReference type="NCBI Taxonomy" id="888268"/>
    <lineage>
        <taxon>Eukaryota</taxon>
        <taxon>Viridiplantae</taxon>
        <taxon>Streptophyta</taxon>
        <taxon>Embryophyta</taxon>
        <taxon>Tracheophyta</taxon>
        <taxon>Spermatophyta</taxon>
        <taxon>Magnoliopsida</taxon>
        <taxon>Liliopsida</taxon>
        <taxon>Poales</taxon>
        <taxon>Poaceae</taxon>
        <taxon>PACMAD clade</taxon>
        <taxon>Panicoideae</taxon>
        <taxon>Panicodae</taxon>
        <taxon>Paniceae</taxon>
        <taxon>Dichantheliinae</taxon>
        <taxon>Dichanthelium</taxon>
    </lineage>
</organism>
<evidence type="ECO:0000313" key="5">
    <source>
        <dbReference type="Proteomes" id="UP000095767"/>
    </source>
</evidence>
<comment type="caution">
    <text evidence="4">The sequence shown here is derived from an EMBL/GenBank/DDBJ whole genome shotgun (WGS) entry which is preliminary data.</text>
</comment>
<dbReference type="PANTHER" id="PTHR33091">
    <property type="entry name" value="PROTEIN, PUTATIVE, EXPRESSED-RELATED"/>
    <property type="match status" value="1"/>
</dbReference>
<evidence type="ECO:0000256" key="1">
    <source>
        <dbReference type="ARBA" id="ARBA00008210"/>
    </source>
</evidence>
<comment type="similarity">
    <text evidence="1">Belongs to the protease inhibitor I13 (potato type I serine protease inhibitor) family.</text>
</comment>
<evidence type="ECO:0008006" key="6">
    <source>
        <dbReference type="Google" id="ProtNLM"/>
    </source>
</evidence>
<dbReference type="InterPro" id="IPR000864">
    <property type="entry name" value="Prot_inh_pot1"/>
</dbReference>